<dbReference type="Proteomes" id="UP001140234">
    <property type="component" value="Unassembled WGS sequence"/>
</dbReference>
<feature type="non-terminal residue" evidence="1">
    <location>
        <position position="1"/>
    </location>
</feature>
<keyword evidence="2" id="KW-1185">Reference proteome</keyword>
<organism evidence="1 2">
    <name type="scientific">Coemansia nantahalensis</name>
    <dbReference type="NCBI Taxonomy" id="2789366"/>
    <lineage>
        <taxon>Eukaryota</taxon>
        <taxon>Fungi</taxon>
        <taxon>Fungi incertae sedis</taxon>
        <taxon>Zoopagomycota</taxon>
        <taxon>Kickxellomycotina</taxon>
        <taxon>Kickxellomycetes</taxon>
        <taxon>Kickxellales</taxon>
        <taxon>Kickxellaceae</taxon>
        <taxon>Coemansia</taxon>
    </lineage>
</organism>
<protein>
    <submittedName>
        <fullName evidence="1">Uncharacterized protein</fullName>
    </submittedName>
</protein>
<gene>
    <name evidence="1" type="ORF">IWQ57_003868</name>
</gene>
<sequence>VADSASWTPQYAGDGKLEMFAVRDIGDYALNQLPGRDSYRIGRLAQMGSPLALHFRAPESYPPRSRKPLSSRRGIEPGLLYAMCDGEFIEMYRPRDVIVSRKVTLKAVGRSPDTSRIVRDTIHNDGIDAVQMDATAAANKTRAGQPQGVSSYVAPPFQRFFGRRANAPATSPPATPPNSAMSMVGTQASRASDTSGGHRSTLRSIRESIRRSVYGAPKDAPAPPAAPEPPLASTQSPSSRSQAVRLSAIPESPPRARQSMGDIRLPPKSPVAGLGSRAPQVARIRSKSLDLGRRHGPPSRRGSDASSTSSESSVSQ</sequence>
<evidence type="ECO:0000313" key="1">
    <source>
        <dbReference type="EMBL" id="KAJ2767640.1"/>
    </source>
</evidence>
<reference evidence="1" key="1">
    <citation type="submission" date="2022-07" db="EMBL/GenBank/DDBJ databases">
        <title>Phylogenomic reconstructions and comparative analyses of Kickxellomycotina fungi.</title>
        <authorList>
            <person name="Reynolds N.K."/>
            <person name="Stajich J.E."/>
            <person name="Barry K."/>
            <person name="Grigoriev I.V."/>
            <person name="Crous P."/>
            <person name="Smith M.E."/>
        </authorList>
    </citation>
    <scope>NUCLEOTIDE SEQUENCE</scope>
    <source>
        <strain evidence="1">CBS 109366</strain>
    </source>
</reference>
<dbReference type="EMBL" id="JANBUJ010001374">
    <property type="protein sequence ID" value="KAJ2767640.1"/>
    <property type="molecule type" value="Genomic_DNA"/>
</dbReference>
<proteinExistence type="predicted"/>
<evidence type="ECO:0000313" key="2">
    <source>
        <dbReference type="Proteomes" id="UP001140234"/>
    </source>
</evidence>
<accession>A0ACC1JUM7</accession>
<name>A0ACC1JUM7_9FUNG</name>
<comment type="caution">
    <text evidence="1">The sequence shown here is derived from an EMBL/GenBank/DDBJ whole genome shotgun (WGS) entry which is preliminary data.</text>
</comment>